<keyword evidence="1" id="KW-0808">Transferase</keyword>
<dbReference type="EMBL" id="JBHTCM010000024">
    <property type="protein sequence ID" value="MFC7334922.1"/>
    <property type="molecule type" value="Genomic_DNA"/>
</dbReference>
<dbReference type="GO" id="GO:0032259">
    <property type="term" value="P:methylation"/>
    <property type="evidence" value="ECO:0007669"/>
    <property type="project" value="UniProtKB-KW"/>
</dbReference>
<evidence type="ECO:0000313" key="1">
    <source>
        <dbReference type="EMBL" id="MFC7334922.1"/>
    </source>
</evidence>
<name>A0ABW2L0E5_9PROT</name>
<dbReference type="Proteomes" id="UP001596456">
    <property type="component" value="Unassembled WGS sequence"/>
</dbReference>
<dbReference type="GO" id="GO:0008168">
    <property type="term" value="F:methyltransferase activity"/>
    <property type="evidence" value="ECO:0007669"/>
    <property type="project" value="UniProtKB-KW"/>
</dbReference>
<dbReference type="EC" id="2.1.1.-" evidence="1"/>
<accession>A0ABW2L0E5</accession>
<evidence type="ECO:0000313" key="2">
    <source>
        <dbReference type="Proteomes" id="UP001596456"/>
    </source>
</evidence>
<dbReference type="Gene3D" id="3.40.50.150">
    <property type="entry name" value="Vaccinia Virus protein VP39"/>
    <property type="match status" value="1"/>
</dbReference>
<dbReference type="Pfam" id="PF13578">
    <property type="entry name" value="Methyltransf_24"/>
    <property type="match status" value="1"/>
</dbReference>
<dbReference type="SUPFAM" id="SSF53335">
    <property type="entry name" value="S-adenosyl-L-methionine-dependent methyltransferases"/>
    <property type="match status" value="1"/>
</dbReference>
<comment type="caution">
    <text evidence="1">The sequence shown here is derived from an EMBL/GenBank/DDBJ whole genome shotgun (WGS) entry which is preliminary data.</text>
</comment>
<dbReference type="RefSeq" id="WP_377360462.1">
    <property type="nucleotide sequence ID" value="NZ_JBHTCM010000024.1"/>
</dbReference>
<keyword evidence="2" id="KW-1185">Reference proteome</keyword>
<reference evidence="2" key="1">
    <citation type="journal article" date="2019" name="Int. J. Syst. Evol. Microbiol.">
        <title>The Global Catalogue of Microorganisms (GCM) 10K type strain sequencing project: providing services to taxonomists for standard genome sequencing and annotation.</title>
        <authorList>
            <consortium name="The Broad Institute Genomics Platform"/>
            <consortium name="The Broad Institute Genome Sequencing Center for Infectious Disease"/>
            <person name="Wu L."/>
            <person name="Ma J."/>
        </authorList>
    </citation>
    <scope>NUCLEOTIDE SEQUENCE [LARGE SCALE GENOMIC DNA]</scope>
    <source>
        <strain evidence="2">CGMCC 1.16275</strain>
    </source>
</reference>
<organism evidence="1 2">
    <name type="scientific">Rhodocista pekingensis</name>
    <dbReference type="NCBI Taxonomy" id="201185"/>
    <lineage>
        <taxon>Bacteria</taxon>
        <taxon>Pseudomonadati</taxon>
        <taxon>Pseudomonadota</taxon>
        <taxon>Alphaproteobacteria</taxon>
        <taxon>Rhodospirillales</taxon>
        <taxon>Azospirillaceae</taxon>
        <taxon>Rhodocista</taxon>
    </lineage>
</organism>
<sequence>MTEKTDLDHIAERIRPTKITHDYFRYYWIHFGNRRHTVRSLLEIGVQSGRSLKVWREFFPNATICGLDYDPGCARLNADGFAVEIGDSRNPAVARAALERFGRTSFDIIIDDGAHHPQAQIGTFRTWFPHLAEGGVYVVEDVAQFSRYDRVDALDAFSELIYGINHVPDGSTDWHALTTLEGVANPFVRQIVGISFYRYLIFIEKGRNPEDNRYLADPAFNRLDLEAQREAGGTAPPTPSDWRGWRNLSAHLGRRLGSSFIPRDIRRPRLGGSLLRAVARRLGL</sequence>
<protein>
    <submittedName>
        <fullName evidence="1">Class I SAM-dependent methyltransferase</fullName>
        <ecNumber evidence="1">2.1.1.-</ecNumber>
    </submittedName>
</protein>
<proteinExistence type="predicted"/>
<keyword evidence="1" id="KW-0489">Methyltransferase</keyword>
<dbReference type="InterPro" id="IPR029063">
    <property type="entry name" value="SAM-dependent_MTases_sf"/>
</dbReference>
<gene>
    <name evidence="1" type="ORF">ACFQPS_17285</name>
</gene>